<feature type="transmembrane region" description="Helical" evidence="7">
    <location>
        <begin position="41"/>
        <end position="59"/>
    </location>
</feature>
<evidence type="ECO:0000256" key="1">
    <source>
        <dbReference type="ARBA" id="ARBA00004141"/>
    </source>
</evidence>
<dbReference type="PANTHER" id="PTHR32468:SF0">
    <property type="entry name" value="K(+)_H(+) ANTIPORTER 1"/>
    <property type="match status" value="1"/>
</dbReference>
<dbReference type="InterPro" id="IPR038770">
    <property type="entry name" value="Na+/solute_symporter_sf"/>
</dbReference>
<keyword evidence="6 7" id="KW-0472">Membrane</keyword>
<dbReference type="GO" id="GO:1902600">
    <property type="term" value="P:proton transmembrane transport"/>
    <property type="evidence" value="ECO:0007669"/>
    <property type="project" value="InterPro"/>
</dbReference>
<evidence type="ECO:0000259" key="8">
    <source>
        <dbReference type="Pfam" id="PF00999"/>
    </source>
</evidence>
<feature type="transmembrane region" description="Helical" evidence="7">
    <location>
        <begin position="152"/>
        <end position="177"/>
    </location>
</feature>
<gene>
    <name evidence="9" type="ORF">G7B40_000625</name>
</gene>
<dbReference type="Pfam" id="PF00999">
    <property type="entry name" value="Na_H_Exchanger"/>
    <property type="match status" value="1"/>
</dbReference>
<evidence type="ECO:0000256" key="5">
    <source>
        <dbReference type="ARBA" id="ARBA00023065"/>
    </source>
</evidence>
<feature type="transmembrane region" description="Helical" evidence="7">
    <location>
        <begin position="79"/>
        <end position="106"/>
    </location>
</feature>
<dbReference type="InterPro" id="IPR050794">
    <property type="entry name" value="CPA2_transporter"/>
</dbReference>
<feature type="transmembrane region" description="Helical" evidence="7">
    <location>
        <begin position="12"/>
        <end position="29"/>
    </location>
</feature>
<comment type="subcellular location">
    <subcellularLocation>
        <location evidence="1">Membrane</location>
        <topology evidence="1">Multi-pass membrane protein</topology>
    </subcellularLocation>
</comment>
<dbReference type="RefSeq" id="WP_243902605.1">
    <property type="nucleotide sequence ID" value="NZ_CAWQFN010000508.1"/>
</dbReference>
<proteinExistence type="predicted"/>
<evidence type="ECO:0000313" key="9">
    <source>
        <dbReference type="EMBL" id="MDR9893091.1"/>
    </source>
</evidence>
<feature type="transmembrane region" description="Helical" evidence="7">
    <location>
        <begin position="332"/>
        <end position="357"/>
    </location>
</feature>
<feature type="transmembrane region" description="Helical" evidence="7">
    <location>
        <begin position="189"/>
        <end position="211"/>
    </location>
</feature>
<feature type="domain" description="Cation/H+ exchanger transmembrane" evidence="8">
    <location>
        <begin position="25"/>
        <end position="413"/>
    </location>
</feature>
<protein>
    <submittedName>
        <fullName evidence="9">Cation:proton antiporter</fullName>
    </submittedName>
</protein>
<feature type="transmembrane region" description="Helical" evidence="7">
    <location>
        <begin position="256"/>
        <end position="289"/>
    </location>
</feature>
<keyword evidence="2" id="KW-0813">Transport</keyword>
<dbReference type="EMBL" id="JAALHA020000001">
    <property type="protein sequence ID" value="MDR9893091.1"/>
    <property type="molecule type" value="Genomic_DNA"/>
</dbReference>
<keyword evidence="3 7" id="KW-0812">Transmembrane</keyword>
<evidence type="ECO:0000256" key="7">
    <source>
        <dbReference type="SAM" id="Phobius"/>
    </source>
</evidence>
<dbReference type="AlphaFoldDB" id="A0AAP5M2U3"/>
<dbReference type="InterPro" id="IPR006153">
    <property type="entry name" value="Cation/H_exchanger_TM"/>
</dbReference>
<dbReference type="Proteomes" id="UP000667802">
    <property type="component" value="Unassembled WGS sequence"/>
</dbReference>
<comment type="caution">
    <text evidence="9">The sequence shown here is derived from an EMBL/GenBank/DDBJ whole genome shotgun (WGS) entry which is preliminary data.</text>
</comment>
<feature type="transmembrane region" description="Helical" evidence="7">
    <location>
        <begin position="118"/>
        <end position="140"/>
    </location>
</feature>
<reference evidence="10" key="1">
    <citation type="journal article" date="2021" name="Science">
        <title>Hunting the eagle killer: A cyanobacterial neurotoxin causes vacuolar myelinopathy.</title>
        <authorList>
            <person name="Breinlinger S."/>
            <person name="Phillips T.J."/>
            <person name="Haram B.N."/>
            <person name="Mares J."/>
            <person name="Martinez Yerena J.A."/>
            <person name="Hrouzek P."/>
            <person name="Sobotka R."/>
            <person name="Henderson W.M."/>
            <person name="Schmieder P."/>
            <person name="Williams S.M."/>
            <person name="Lauderdale J.D."/>
            <person name="Wilde H.D."/>
            <person name="Gerrin W."/>
            <person name="Kust A."/>
            <person name="Washington J.W."/>
            <person name="Wagner C."/>
            <person name="Geier B."/>
            <person name="Liebeke M."/>
            <person name="Enke H."/>
            <person name="Niedermeyer T.H.J."/>
            <person name="Wilde S.B."/>
        </authorList>
    </citation>
    <scope>NUCLEOTIDE SEQUENCE [LARGE SCALE GENOMIC DNA]</scope>
    <source>
        <strain evidence="10">Thurmond2011</strain>
    </source>
</reference>
<dbReference type="Gene3D" id="1.20.1530.20">
    <property type="match status" value="1"/>
</dbReference>
<feature type="transmembrane region" description="Helical" evidence="7">
    <location>
        <begin position="397"/>
        <end position="420"/>
    </location>
</feature>
<keyword evidence="5" id="KW-0406">Ion transport</keyword>
<dbReference type="GO" id="GO:0016020">
    <property type="term" value="C:membrane"/>
    <property type="evidence" value="ECO:0007669"/>
    <property type="project" value="UniProtKB-SubCell"/>
</dbReference>
<dbReference type="PANTHER" id="PTHR32468">
    <property type="entry name" value="CATION/H + ANTIPORTER"/>
    <property type="match status" value="1"/>
</dbReference>
<sequence>MPSNQELAMRLFLQLVVILGVSRGAGLLLRYLGQTQVVSEMIAGVLLGPSFFGLIAPSLQKSLFPTSLTLTFDGARTSITHPSMTILFALSQLGLVLYMFIIGLQLNTALLSKHLKQASTLSISGILTPMLFGGTLGFILSHDIRLFPANIAPWQAALFMASAMLITAFPMLARIIYESGIANTKIGTLTLCAAAVDDSVAWILVAIVLATAKNSPAIAVLAIGGGIVFTVTMLFFGRPIFRLFDHPNIKNNTRRILSVLFLILMLGAWFTDVIGIYSIFGAFMVGAVMPRGQFANEVCRLIEDLDAALLLPIFFVYSGLNTQIGLLVEPSLLWVTVITITIAFVSKGGACSLATFLGGGGNFREAAMIGALMNARGLIELILTNIGLENHLISPTLFTILVLMAIVTTVAASPLFKLFYRVPTGRIQRLGEGE</sequence>
<evidence type="ECO:0000256" key="3">
    <source>
        <dbReference type="ARBA" id="ARBA00022692"/>
    </source>
</evidence>
<name>A0AAP5M2U3_9CYAN</name>
<feature type="transmembrane region" description="Helical" evidence="7">
    <location>
        <begin position="217"/>
        <end position="236"/>
    </location>
</feature>
<evidence type="ECO:0000313" key="10">
    <source>
        <dbReference type="Proteomes" id="UP000667802"/>
    </source>
</evidence>
<accession>A0AAP5M2U3</accession>
<keyword evidence="10" id="KW-1185">Reference proteome</keyword>
<keyword evidence="4 7" id="KW-1133">Transmembrane helix</keyword>
<evidence type="ECO:0000256" key="4">
    <source>
        <dbReference type="ARBA" id="ARBA00022989"/>
    </source>
</evidence>
<dbReference type="GO" id="GO:0015297">
    <property type="term" value="F:antiporter activity"/>
    <property type="evidence" value="ECO:0007669"/>
    <property type="project" value="InterPro"/>
</dbReference>
<evidence type="ECO:0000256" key="2">
    <source>
        <dbReference type="ARBA" id="ARBA00022448"/>
    </source>
</evidence>
<organism evidence="9 10">
    <name type="scientific">Aetokthonos hydrillicola Thurmond2011</name>
    <dbReference type="NCBI Taxonomy" id="2712845"/>
    <lineage>
        <taxon>Bacteria</taxon>
        <taxon>Bacillati</taxon>
        <taxon>Cyanobacteriota</taxon>
        <taxon>Cyanophyceae</taxon>
        <taxon>Nostocales</taxon>
        <taxon>Hapalosiphonaceae</taxon>
        <taxon>Aetokthonos</taxon>
    </lineage>
</organism>
<evidence type="ECO:0000256" key="6">
    <source>
        <dbReference type="ARBA" id="ARBA00023136"/>
    </source>
</evidence>